<dbReference type="EMBL" id="SGPL01000659">
    <property type="protein sequence ID" value="THH09044.1"/>
    <property type="molecule type" value="Genomic_DNA"/>
</dbReference>
<gene>
    <name evidence="2" type="ORF">EW146_g8800</name>
</gene>
<evidence type="ECO:0000313" key="2">
    <source>
        <dbReference type="EMBL" id="THH09044.1"/>
    </source>
</evidence>
<feature type="chain" id="PRO_5020212774" evidence="1">
    <location>
        <begin position="35"/>
        <end position="144"/>
    </location>
</feature>
<evidence type="ECO:0000313" key="3">
    <source>
        <dbReference type="Proteomes" id="UP000310158"/>
    </source>
</evidence>
<reference evidence="2 3" key="1">
    <citation type="submission" date="2019-02" db="EMBL/GenBank/DDBJ databases">
        <title>Genome sequencing of the rare red list fungi Bondarzewia mesenterica.</title>
        <authorList>
            <person name="Buettner E."/>
            <person name="Kellner H."/>
        </authorList>
    </citation>
    <scope>NUCLEOTIDE SEQUENCE [LARGE SCALE GENOMIC DNA]</scope>
    <source>
        <strain evidence="2 3">DSM 108281</strain>
    </source>
</reference>
<comment type="caution">
    <text evidence="2">The sequence shown here is derived from an EMBL/GenBank/DDBJ whole genome shotgun (WGS) entry which is preliminary data.</text>
</comment>
<protein>
    <submittedName>
        <fullName evidence="2">Uncharacterized protein</fullName>
    </submittedName>
</protein>
<keyword evidence="1" id="KW-0732">Signal</keyword>
<feature type="signal peptide" evidence="1">
    <location>
        <begin position="1"/>
        <end position="34"/>
    </location>
</feature>
<dbReference type="Proteomes" id="UP000310158">
    <property type="component" value="Unassembled WGS sequence"/>
</dbReference>
<dbReference type="AlphaFoldDB" id="A0A4S4LBH0"/>
<keyword evidence="3" id="KW-1185">Reference proteome</keyword>
<proteinExistence type="predicted"/>
<accession>A0A4S4LBH0</accession>
<name>A0A4S4LBH0_9AGAM</name>
<evidence type="ECO:0000256" key="1">
    <source>
        <dbReference type="SAM" id="SignalP"/>
    </source>
</evidence>
<sequence length="144" mass="14917">MPVLQLYAAHPLLDIMRRALLCVTALFVSQSVFGVPASQTTSGPPVGTSSDAMVVGEATGTGYLLGLGSGGSKGASVSCHSPQLVVSHDDADGSFTYFADWSTASDSVLLIGTDTVSSFRNHMDYGRSETVTRGSTGDLNPLSR</sequence>
<organism evidence="2 3">
    <name type="scientific">Bondarzewia mesenterica</name>
    <dbReference type="NCBI Taxonomy" id="1095465"/>
    <lineage>
        <taxon>Eukaryota</taxon>
        <taxon>Fungi</taxon>
        <taxon>Dikarya</taxon>
        <taxon>Basidiomycota</taxon>
        <taxon>Agaricomycotina</taxon>
        <taxon>Agaricomycetes</taxon>
        <taxon>Russulales</taxon>
        <taxon>Bondarzewiaceae</taxon>
        <taxon>Bondarzewia</taxon>
    </lineage>
</organism>